<feature type="domain" description="Integrase catalytic" evidence="3">
    <location>
        <begin position="1"/>
        <end position="177"/>
    </location>
</feature>
<dbReference type="Pfam" id="PF25597">
    <property type="entry name" value="SH3_retrovirus"/>
    <property type="match status" value="1"/>
</dbReference>
<gene>
    <name evidence="4" type="ORF">V6N11_051605</name>
</gene>
<dbReference type="CDD" id="cd09272">
    <property type="entry name" value="RNase_HI_RT_Ty1"/>
    <property type="match status" value="1"/>
</dbReference>
<keyword evidence="2" id="KW-0378">Hydrolase</keyword>
<dbReference type="InterPro" id="IPR001584">
    <property type="entry name" value="Integrase_cat-core"/>
</dbReference>
<dbReference type="EMBL" id="JBBPBN010000001">
    <property type="protein sequence ID" value="KAK9045696.1"/>
    <property type="molecule type" value="Genomic_DNA"/>
</dbReference>
<evidence type="ECO:0000313" key="5">
    <source>
        <dbReference type="Proteomes" id="UP001396334"/>
    </source>
</evidence>
<sequence length="746" mass="85437">MAKVPFSGKGERASDLLGLIHSDVCGPMNTQARGGYQYFITFTDDFSRYGYIYLMRHKSEGLEKFKEFKNEVQNQHGKSIKALRSDRGGEYLSQGFDELLKECGIVSRLTPPGTPQWNGVSERRNRTLLDMVRSMMSHTDLPTSFWGYALEIAAFTLNRVPSKSIQKTPHEMWTGKHPNMSFMKIWGCKAYVKHQMSTKLEPKSEKCIFVGYPKETKGYYFYNENKVFVARTGVFLEKSTRERHEPERYGFLVTTHGDVILVDQDEPKTYQEAVANPDSEKWLEAMRSEMDSMSENQVWILVEPPEGIKPIGCKWVFKKKTDMDGNVQTYKGRLVTKGFQQIHGVDYDETFSPVAMFKSIRILLAVAAFHDYEIWQMDVKTAFLNGKLEEDVYMTQPEGFVTPENARKVCKLQRSIYGLKQASRSWNFRFNEAIQEFGFIRNEDEPCVYKKFSGSIVSFLILYVDDILIIGNDIPTLQSIKTWLSSCFSMKDLGEATYILGVKIYRDRSRRLLGLSQSTYIDKVLKQFSMEESKRGFLPMRHGISLSKEMCPSTPQERERMSQIPYASAIGSIMYAMICTRPDLSYALSMTSRYQANPGEGHWTAVKNILKYLRRTNDVFLVYGGEEELRIKGAVSWKSSKQETIADSTTEAEYIAASEVAKEAVWIKKFITGLGVIPSISDVVDLYCDNNGAIAQAKEPRSHQRSKHILRRFHLIREIIDRGDVEICKVHTDDNIADPLTKPLAQ</sequence>
<dbReference type="InterPro" id="IPR057670">
    <property type="entry name" value="SH3_retrovirus"/>
</dbReference>
<dbReference type="PANTHER" id="PTHR42648:SF27">
    <property type="entry name" value="RNA-DIRECTED DNA POLYMERASE"/>
    <property type="match status" value="1"/>
</dbReference>
<dbReference type="Pfam" id="PF00665">
    <property type="entry name" value="rve"/>
    <property type="match status" value="1"/>
</dbReference>
<evidence type="ECO:0000259" key="3">
    <source>
        <dbReference type="PROSITE" id="PS50994"/>
    </source>
</evidence>
<dbReference type="SUPFAM" id="SSF56672">
    <property type="entry name" value="DNA/RNA polymerases"/>
    <property type="match status" value="1"/>
</dbReference>
<comment type="caution">
    <text evidence="4">The sequence shown here is derived from an EMBL/GenBank/DDBJ whole genome shotgun (WGS) entry which is preliminary data.</text>
</comment>
<reference evidence="4 5" key="1">
    <citation type="journal article" date="2024" name="G3 (Bethesda)">
        <title>Genome assembly of Hibiscus sabdariffa L. provides insights into metabolisms of medicinal natural products.</title>
        <authorList>
            <person name="Kim T."/>
        </authorList>
    </citation>
    <scope>NUCLEOTIDE SEQUENCE [LARGE SCALE GENOMIC DNA]</scope>
    <source>
        <strain evidence="4">TK-2024</strain>
        <tissue evidence="4">Old leaves</tissue>
    </source>
</reference>
<dbReference type="PROSITE" id="PS50994">
    <property type="entry name" value="INTEGRASE"/>
    <property type="match status" value="1"/>
</dbReference>
<dbReference type="PANTHER" id="PTHR42648">
    <property type="entry name" value="TRANSPOSASE, PUTATIVE-RELATED"/>
    <property type="match status" value="1"/>
</dbReference>
<evidence type="ECO:0000256" key="2">
    <source>
        <dbReference type="ARBA" id="ARBA00022801"/>
    </source>
</evidence>
<keyword evidence="1" id="KW-0479">Metal-binding</keyword>
<dbReference type="Proteomes" id="UP001396334">
    <property type="component" value="Unassembled WGS sequence"/>
</dbReference>
<dbReference type="InterPro" id="IPR043502">
    <property type="entry name" value="DNA/RNA_pol_sf"/>
</dbReference>
<dbReference type="InterPro" id="IPR013103">
    <property type="entry name" value="RVT_2"/>
</dbReference>
<evidence type="ECO:0000256" key="1">
    <source>
        <dbReference type="ARBA" id="ARBA00022723"/>
    </source>
</evidence>
<proteinExistence type="predicted"/>
<protein>
    <recommendedName>
        <fullName evidence="3">Integrase catalytic domain-containing protein</fullName>
    </recommendedName>
</protein>
<evidence type="ECO:0000313" key="4">
    <source>
        <dbReference type="EMBL" id="KAK9045696.1"/>
    </source>
</evidence>
<keyword evidence="5" id="KW-1185">Reference proteome</keyword>
<dbReference type="Gene3D" id="3.30.420.10">
    <property type="entry name" value="Ribonuclease H-like superfamily/Ribonuclease H"/>
    <property type="match status" value="1"/>
</dbReference>
<accession>A0ABR2U805</accession>
<dbReference type="InterPro" id="IPR039537">
    <property type="entry name" value="Retrotran_Ty1/copia-like"/>
</dbReference>
<organism evidence="4 5">
    <name type="scientific">Hibiscus sabdariffa</name>
    <name type="common">roselle</name>
    <dbReference type="NCBI Taxonomy" id="183260"/>
    <lineage>
        <taxon>Eukaryota</taxon>
        <taxon>Viridiplantae</taxon>
        <taxon>Streptophyta</taxon>
        <taxon>Embryophyta</taxon>
        <taxon>Tracheophyta</taxon>
        <taxon>Spermatophyta</taxon>
        <taxon>Magnoliopsida</taxon>
        <taxon>eudicotyledons</taxon>
        <taxon>Gunneridae</taxon>
        <taxon>Pentapetalae</taxon>
        <taxon>rosids</taxon>
        <taxon>malvids</taxon>
        <taxon>Malvales</taxon>
        <taxon>Malvaceae</taxon>
        <taxon>Malvoideae</taxon>
        <taxon>Hibiscus</taxon>
    </lineage>
</organism>
<name>A0ABR2U805_9ROSI</name>
<dbReference type="InterPro" id="IPR012337">
    <property type="entry name" value="RNaseH-like_sf"/>
</dbReference>
<dbReference type="InterPro" id="IPR036397">
    <property type="entry name" value="RNaseH_sf"/>
</dbReference>
<dbReference type="SUPFAM" id="SSF53098">
    <property type="entry name" value="Ribonuclease H-like"/>
    <property type="match status" value="1"/>
</dbReference>
<dbReference type="Pfam" id="PF07727">
    <property type="entry name" value="RVT_2"/>
    <property type="match status" value="1"/>
</dbReference>